<comment type="caution">
    <text evidence="2">The sequence shown here is derived from an EMBL/GenBank/DDBJ whole genome shotgun (WGS) entry which is preliminary data.</text>
</comment>
<dbReference type="Proteomes" id="UP001589627">
    <property type="component" value="Unassembled WGS sequence"/>
</dbReference>
<dbReference type="Pfam" id="PF02585">
    <property type="entry name" value="PIG-L"/>
    <property type="match status" value="1"/>
</dbReference>
<dbReference type="SUPFAM" id="SSF102588">
    <property type="entry name" value="LmbE-like"/>
    <property type="match status" value="1"/>
</dbReference>
<accession>A0ABV5YJH3</accession>
<keyword evidence="1" id="KW-0862">Zinc</keyword>
<name>A0ABV5YJH3_9ACTN</name>
<gene>
    <name evidence="2" type="ORF">ACFFNX_23740</name>
</gene>
<evidence type="ECO:0000313" key="3">
    <source>
        <dbReference type="Proteomes" id="UP001589627"/>
    </source>
</evidence>
<protein>
    <submittedName>
        <fullName evidence="2">PIG-L family deacetylase</fullName>
    </submittedName>
</protein>
<organism evidence="2 3">
    <name type="scientific">Actinoallomurus acaciae</name>
    <dbReference type="NCBI Taxonomy" id="502577"/>
    <lineage>
        <taxon>Bacteria</taxon>
        <taxon>Bacillati</taxon>
        <taxon>Actinomycetota</taxon>
        <taxon>Actinomycetes</taxon>
        <taxon>Streptosporangiales</taxon>
        <taxon>Thermomonosporaceae</taxon>
        <taxon>Actinoallomurus</taxon>
    </lineage>
</organism>
<evidence type="ECO:0000313" key="2">
    <source>
        <dbReference type="EMBL" id="MFB9835200.1"/>
    </source>
</evidence>
<sequence>MSVAEDPGGIGSLLVVGAHAFDAEVIAGPLAAAVAGAGGRATLVHLSLGEQGHTRLAPAEYAEQKRAEAAA</sequence>
<dbReference type="Gene3D" id="3.40.50.10320">
    <property type="entry name" value="LmbE-like"/>
    <property type="match status" value="1"/>
</dbReference>
<proteinExistence type="predicted"/>
<feature type="non-terminal residue" evidence="2">
    <location>
        <position position="71"/>
    </location>
</feature>
<dbReference type="InterPro" id="IPR024078">
    <property type="entry name" value="LmbE-like_dom_sf"/>
</dbReference>
<evidence type="ECO:0000256" key="1">
    <source>
        <dbReference type="ARBA" id="ARBA00022833"/>
    </source>
</evidence>
<reference evidence="2 3" key="1">
    <citation type="submission" date="2024-09" db="EMBL/GenBank/DDBJ databases">
        <authorList>
            <person name="Sun Q."/>
            <person name="Mori K."/>
        </authorList>
    </citation>
    <scope>NUCLEOTIDE SEQUENCE [LARGE SCALE GENOMIC DNA]</scope>
    <source>
        <strain evidence="2 3">TBRC 0563</strain>
    </source>
</reference>
<dbReference type="RefSeq" id="WP_378206238.1">
    <property type="nucleotide sequence ID" value="NZ_JBHLZP010000184.1"/>
</dbReference>
<dbReference type="InterPro" id="IPR003737">
    <property type="entry name" value="GlcNAc_PI_deacetylase-related"/>
</dbReference>
<dbReference type="EMBL" id="JBHLZP010000184">
    <property type="protein sequence ID" value="MFB9835200.1"/>
    <property type="molecule type" value="Genomic_DNA"/>
</dbReference>
<keyword evidence="3" id="KW-1185">Reference proteome</keyword>